<dbReference type="SMART" id="SM00184">
    <property type="entry name" value="RING"/>
    <property type="match status" value="1"/>
</dbReference>
<dbReference type="PANTHER" id="PTHR45969:SF55">
    <property type="entry name" value="OS07G0686300 PROTEIN"/>
    <property type="match status" value="1"/>
</dbReference>
<proteinExistence type="predicted"/>
<dbReference type="PROSITE" id="PS50089">
    <property type="entry name" value="ZF_RING_2"/>
    <property type="match status" value="1"/>
</dbReference>
<dbReference type="GO" id="GO:0008270">
    <property type="term" value="F:zinc ion binding"/>
    <property type="evidence" value="ECO:0007669"/>
    <property type="project" value="UniProtKB-KW"/>
</dbReference>
<keyword evidence="3" id="KW-0862">Zinc</keyword>
<evidence type="ECO:0000259" key="5">
    <source>
        <dbReference type="PROSITE" id="PS50089"/>
    </source>
</evidence>
<keyword evidence="2 4" id="KW-0863">Zinc-finger</keyword>
<dbReference type="Proteomes" id="UP000811609">
    <property type="component" value="Chromosome 6"/>
</dbReference>
<dbReference type="InterPro" id="IPR001841">
    <property type="entry name" value="Znf_RING"/>
</dbReference>
<organism evidence="6 7">
    <name type="scientific">Carya illinoinensis</name>
    <name type="common">Pecan</name>
    <dbReference type="NCBI Taxonomy" id="32201"/>
    <lineage>
        <taxon>Eukaryota</taxon>
        <taxon>Viridiplantae</taxon>
        <taxon>Streptophyta</taxon>
        <taxon>Embryophyta</taxon>
        <taxon>Tracheophyta</taxon>
        <taxon>Spermatophyta</taxon>
        <taxon>Magnoliopsida</taxon>
        <taxon>eudicotyledons</taxon>
        <taxon>Gunneridae</taxon>
        <taxon>Pentapetalae</taxon>
        <taxon>rosids</taxon>
        <taxon>fabids</taxon>
        <taxon>Fagales</taxon>
        <taxon>Juglandaceae</taxon>
        <taxon>Carya</taxon>
    </lineage>
</organism>
<accession>A0A8T1Q9V0</accession>
<sequence>MLNHVIQIASHLKWACNYLLYHSLISKRFLQQNYFMPEYYDHHEIIGTEEVSKVEQSYMKRREGSEEEVECAVCLCKIEEGEEMRELRCDHLFHRECLDRWVGYNHKTCPLCRGSLFPSSTTVTDQFGMVVLCFKYCSFGSGDRETWWLR</sequence>
<protein>
    <recommendedName>
        <fullName evidence="5">RING-type domain-containing protein</fullName>
    </recommendedName>
</protein>
<feature type="domain" description="RING-type" evidence="5">
    <location>
        <begin position="71"/>
        <end position="113"/>
    </location>
</feature>
<dbReference type="GO" id="GO:0016567">
    <property type="term" value="P:protein ubiquitination"/>
    <property type="evidence" value="ECO:0007669"/>
    <property type="project" value="TreeGrafter"/>
</dbReference>
<dbReference type="PANTHER" id="PTHR45969">
    <property type="entry name" value="RING ZINC FINGER PROTEIN-RELATED"/>
    <property type="match status" value="1"/>
</dbReference>
<evidence type="ECO:0000256" key="3">
    <source>
        <dbReference type="ARBA" id="ARBA00022833"/>
    </source>
</evidence>
<evidence type="ECO:0000256" key="4">
    <source>
        <dbReference type="PROSITE-ProRule" id="PRU00175"/>
    </source>
</evidence>
<evidence type="ECO:0000313" key="7">
    <source>
        <dbReference type="Proteomes" id="UP000811609"/>
    </source>
</evidence>
<evidence type="ECO:0000256" key="1">
    <source>
        <dbReference type="ARBA" id="ARBA00022723"/>
    </source>
</evidence>
<name>A0A8T1Q9V0_CARIL</name>
<dbReference type="Pfam" id="PF13639">
    <property type="entry name" value="zf-RING_2"/>
    <property type="match status" value="1"/>
</dbReference>
<evidence type="ECO:0000313" key="6">
    <source>
        <dbReference type="EMBL" id="KAG6651256.1"/>
    </source>
</evidence>
<reference evidence="6" key="1">
    <citation type="submission" date="2020-12" db="EMBL/GenBank/DDBJ databases">
        <title>WGS assembly of Carya illinoinensis cv. Pawnee.</title>
        <authorList>
            <person name="Platts A."/>
            <person name="Shu S."/>
            <person name="Wright S."/>
            <person name="Barry K."/>
            <person name="Edger P."/>
            <person name="Pires J.C."/>
            <person name="Schmutz J."/>
        </authorList>
    </citation>
    <scope>NUCLEOTIDE SEQUENCE</scope>
    <source>
        <tissue evidence="6">Leaf</tissue>
    </source>
</reference>
<dbReference type="EMBL" id="CM031814">
    <property type="protein sequence ID" value="KAG6651256.1"/>
    <property type="molecule type" value="Genomic_DNA"/>
</dbReference>
<dbReference type="GO" id="GO:0061630">
    <property type="term" value="F:ubiquitin protein ligase activity"/>
    <property type="evidence" value="ECO:0007669"/>
    <property type="project" value="TreeGrafter"/>
</dbReference>
<keyword evidence="7" id="KW-1185">Reference proteome</keyword>
<evidence type="ECO:0000256" key="2">
    <source>
        <dbReference type="ARBA" id="ARBA00022771"/>
    </source>
</evidence>
<dbReference type="AlphaFoldDB" id="A0A8T1Q9V0"/>
<comment type="caution">
    <text evidence="6">The sequence shown here is derived from an EMBL/GenBank/DDBJ whole genome shotgun (WGS) entry which is preliminary data.</text>
</comment>
<gene>
    <name evidence="6" type="ORF">CIPAW_06G097900</name>
</gene>
<keyword evidence="1" id="KW-0479">Metal-binding</keyword>